<accession>A0AA36BCC7</accession>
<evidence type="ECO:0000313" key="3">
    <source>
        <dbReference type="Proteomes" id="UP001162480"/>
    </source>
</evidence>
<dbReference type="Proteomes" id="UP001162480">
    <property type="component" value="Chromosome 13"/>
</dbReference>
<protein>
    <submittedName>
        <fullName evidence="2">Uncharacterized protein</fullName>
    </submittedName>
</protein>
<keyword evidence="3" id="KW-1185">Reference proteome</keyword>
<feature type="transmembrane region" description="Helical" evidence="1">
    <location>
        <begin position="20"/>
        <end position="44"/>
    </location>
</feature>
<name>A0AA36BCC7_OCTVU</name>
<sequence>MNMEDEGEVSRDKLSFIGIGVNLLVVVSITLLNVADILLLISYFKVSTIFHLKYLRSFSDIPSLIFELFSQTLNFTTRSYNL</sequence>
<organism evidence="2 3">
    <name type="scientific">Octopus vulgaris</name>
    <name type="common">Common octopus</name>
    <dbReference type="NCBI Taxonomy" id="6645"/>
    <lineage>
        <taxon>Eukaryota</taxon>
        <taxon>Metazoa</taxon>
        <taxon>Spiralia</taxon>
        <taxon>Lophotrochozoa</taxon>
        <taxon>Mollusca</taxon>
        <taxon>Cephalopoda</taxon>
        <taxon>Coleoidea</taxon>
        <taxon>Octopodiformes</taxon>
        <taxon>Octopoda</taxon>
        <taxon>Incirrata</taxon>
        <taxon>Octopodidae</taxon>
        <taxon>Octopus</taxon>
    </lineage>
</organism>
<keyword evidence="1" id="KW-0472">Membrane</keyword>
<dbReference type="AlphaFoldDB" id="A0AA36BCC7"/>
<evidence type="ECO:0000256" key="1">
    <source>
        <dbReference type="SAM" id="Phobius"/>
    </source>
</evidence>
<dbReference type="EMBL" id="OX597826">
    <property type="protein sequence ID" value="CAI9731778.1"/>
    <property type="molecule type" value="Genomic_DNA"/>
</dbReference>
<keyword evidence="1" id="KW-1133">Transmembrane helix</keyword>
<keyword evidence="1" id="KW-0812">Transmembrane</keyword>
<gene>
    <name evidence="2" type="ORF">OCTVUL_1B007169</name>
</gene>
<proteinExistence type="predicted"/>
<evidence type="ECO:0000313" key="2">
    <source>
        <dbReference type="EMBL" id="CAI9731778.1"/>
    </source>
</evidence>
<reference evidence="2" key="1">
    <citation type="submission" date="2023-08" db="EMBL/GenBank/DDBJ databases">
        <authorList>
            <person name="Alioto T."/>
            <person name="Alioto T."/>
            <person name="Gomez Garrido J."/>
        </authorList>
    </citation>
    <scope>NUCLEOTIDE SEQUENCE</scope>
</reference>